<organism evidence="1 2">
    <name type="scientific">Penicillium capsulatum</name>
    <dbReference type="NCBI Taxonomy" id="69766"/>
    <lineage>
        <taxon>Eukaryota</taxon>
        <taxon>Fungi</taxon>
        <taxon>Dikarya</taxon>
        <taxon>Ascomycota</taxon>
        <taxon>Pezizomycotina</taxon>
        <taxon>Eurotiomycetes</taxon>
        <taxon>Eurotiomycetidae</taxon>
        <taxon>Eurotiales</taxon>
        <taxon>Aspergillaceae</taxon>
        <taxon>Penicillium</taxon>
    </lineage>
</organism>
<dbReference type="AlphaFoldDB" id="A0A9W9I2W4"/>
<comment type="caution">
    <text evidence="1">The sequence shown here is derived from an EMBL/GenBank/DDBJ whole genome shotgun (WGS) entry which is preliminary data.</text>
</comment>
<reference evidence="1" key="2">
    <citation type="journal article" date="2023" name="IMA Fungus">
        <title>Comparative genomic study of the Penicillium genus elucidates a diverse pangenome and 15 lateral gene transfer events.</title>
        <authorList>
            <person name="Petersen C."/>
            <person name="Sorensen T."/>
            <person name="Nielsen M.R."/>
            <person name="Sondergaard T.E."/>
            <person name="Sorensen J.L."/>
            <person name="Fitzpatrick D.A."/>
            <person name="Frisvad J.C."/>
            <person name="Nielsen K.L."/>
        </authorList>
    </citation>
    <scope>NUCLEOTIDE SEQUENCE</scope>
    <source>
        <strain evidence="1">IBT 21917</strain>
    </source>
</reference>
<dbReference type="Proteomes" id="UP001146351">
    <property type="component" value="Unassembled WGS sequence"/>
</dbReference>
<proteinExistence type="predicted"/>
<reference evidence="1" key="1">
    <citation type="submission" date="2022-11" db="EMBL/GenBank/DDBJ databases">
        <authorList>
            <person name="Petersen C."/>
        </authorList>
    </citation>
    <scope>NUCLEOTIDE SEQUENCE</scope>
    <source>
        <strain evidence="1">IBT 21917</strain>
    </source>
</reference>
<accession>A0A9W9I2W4</accession>
<dbReference type="EMBL" id="JAPQKO010000005">
    <property type="protein sequence ID" value="KAJ5162463.1"/>
    <property type="molecule type" value="Genomic_DNA"/>
</dbReference>
<evidence type="ECO:0000313" key="1">
    <source>
        <dbReference type="EMBL" id="KAJ5162463.1"/>
    </source>
</evidence>
<protein>
    <submittedName>
        <fullName evidence="1">Uncharacterized protein</fullName>
    </submittedName>
</protein>
<sequence length="115" mass="12308">MGHDMLAELKKYDVSVVHLIGAKPNRNSELSIAISQGAVSTDQLSRMEIYSSGFGAATVGGTLGMEPAGEIELHIPVPIRDCESDAPISKDDDVIFFDIEAKFDSSLPTTDGIRV</sequence>
<gene>
    <name evidence="1" type="ORF">N7492_007855</name>
</gene>
<evidence type="ECO:0000313" key="2">
    <source>
        <dbReference type="Proteomes" id="UP001146351"/>
    </source>
</evidence>
<keyword evidence="2" id="KW-1185">Reference proteome</keyword>
<name>A0A9W9I2W4_9EURO</name>